<organism evidence="2 3">
    <name type="scientific">Pyrenophora seminiperda CCB06</name>
    <dbReference type="NCBI Taxonomy" id="1302712"/>
    <lineage>
        <taxon>Eukaryota</taxon>
        <taxon>Fungi</taxon>
        <taxon>Dikarya</taxon>
        <taxon>Ascomycota</taxon>
        <taxon>Pezizomycotina</taxon>
        <taxon>Dothideomycetes</taxon>
        <taxon>Pleosporomycetidae</taxon>
        <taxon>Pleosporales</taxon>
        <taxon>Pleosporineae</taxon>
        <taxon>Pleosporaceae</taxon>
        <taxon>Pyrenophora</taxon>
    </lineage>
</organism>
<dbReference type="AlphaFoldDB" id="A0A3M7LXE6"/>
<feature type="compositionally biased region" description="Polar residues" evidence="1">
    <location>
        <begin position="251"/>
        <end position="260"/>
    </location>
</feature>
<protein>
    <submittedName>
        <fullName evidence="2">DUF2406 domain</fullName>
    </submittedName>
</protein>
<feature type="compositionally biased region" description="Basic and acidic residues" evidence="1">
    <location>
        <begin position="346"/>
        <end position="355"/>
    </location>
</feature>
<feature type="region of interest" description="Disordered" evidence="1">
    <location>
        <begin position="527"/>
        <end position="581"/>
    </location>
</feature>
<dbReference type="PANTHER" id="PTHR28186:SF1">
    <property type="entry name" value="MEIOTICALLY UP-REGULATED GENE 9 PROTEIN"/>
    <property type="match status" value="1"/>
</dbReference>
<feature type="compositionally biased region" description="Pro residues" evidence="1">
    <location>
        <begin position="312"/>
        <end position="325"/>
    </location>
</feature>
<evidence type="ECO:0000256" key="1">
    <source>
        <dbReference type="SAM" id="MobiDB-lite"/>
    </source>
</evidence>
<feature type="region of interest" description="Disordered" evidence="1">
    <location>
        <begin position="76"/>
        <end position="103"/>
    </location>
</feature>
<dbReference type="OrthoDB" id="5330253at2759"/>
<name>A0A3M7LXE6_9PLEO</name>
<dbReference type="Pfam" id="PF10295">
    <property type="entry name" value="DUF2406"/>
    <property type="match status" value="1"/>
</dbReference>
<gene>
    <name evidence="2" type="ORF">GMOD_00002286</name>
</gene>
<sequence length="693" mass="76442">MEQPTQQQPRQRGLSFHSNKSREVPGSPKSDKKASKHERKHSEKTHYDLTTKADPNAAMVELQPIAAALEKPTLQSLRSFQHNDSAGNPIVDPDLSNPTRSRWERPLDTIRSFEAAIDGEYRRRAQSMRVDQSEVMSAYGSRRSSYYGGGGNGGGNGGGYNDQGRFSTNGAYFPHKQTQRDSYVDGYAHGGPVGGGPPPRMRYGNRMQSDPGFNNRQSMQGVYPINGYQQSRDTVNTNGSNGSHSDGPYSNDPSSENSSIERGIPVQPPQQDMGAQYGFNGFGRGPIMEEHSGAGYFTQQSSHNGMPLQNGVPPPVPKHATPPAPIKLGSSGPSAMEPMPHTLSKKGSDVGEKRKSWFKRRGTMYRRDPIASSSPPPTISRATSHSDDERNNTYVTQPTQPTQILGGRSPFFAAPSDNTQPTLIVTPRANRVQPPVSSQLQVPRSSPAAQRYSSPVMSPQSQRQYGGYSNPMAPPGTSFFPPQAVRKPIFDITSDDPPVERDPDEEESEFMSNIPLSKIEIASMTSRIEETPQKPGFDLSGYKYNGDESRKRPSERYGSSTPPKRQKALPPQARPSRAMPVDLTEDDEMTLEDIKDVTMQRQIKRLQAIYLNRSVRQLYEALVKKKGNYNDASSYLADQESDDELLRSPQFGVAQSKSNPIVKKTAQRVLKQPVKSLQDKYSKLGATQNAPVP</sequence>
<dbReference type="EMBL" id="KE747809">
    <property type="protein sequence ID" value="RMZ66908.1"/>
    <property type="molecule type" value="Genomic_DNA"/>
</dbReference>
<feature type="compositionally biased region" description="Polar residues" evidence="1">
    <location>
        <begin position="206"/>
        <end position="220"/>
    </location>
</feature>
<feature type="region of interest" description="Disordered" evidence="1">
    <location>
        <begin position="188"/>
        <end position="271"/>
    </location>
</feature>
<accession>A0A3M7LXE6</accession>
<proteinExistence type="predicted"/>
<feature type="compositionally biased region" description="Polar residues" evidence="1">
    <location>
        <begin position="76"/>
        <end position="86"/>
    </location>
</feature>
<feature type="compositionally biased region" description="Basic and acidic residues" evidence="1">
    <location>
        <begin position="545"/>
        <end position="555"/>
    </location>
</feature>
<feature type="compositionally biased region" description="Polar residues" evidence="1">
    <location>
        <begin position="392"/>
        <end position="403"/>
    </location>
</feature>
<evidence type="ECO:0000313" key="3">
    <source>
        <dbReference type="Proteomes" id="UP000265663"/>
    </source>
</evidence>
<evidence type="ECO:0000313" key="2">
    <source>
        <dbReference type="EMBL" id="RMZ66908.1"/>
    </source>
</evidence>
<feature type="compositionally biased region" description="Polar residues" evidence="1">
    <location>
        <begin position="1"/>
        <end position="10"/>
    </location>
</feature>
<feature type="region of interest" description="Disordered" evidence="1">
    <location>
        <begin position="1"/>
        <end position="56"/>
    </location>
</feature>
<feature type="compositionally biased region" description="Basic and acidic residues" evidence="1">
    <location>
        <begin position="40"/>
        <end position="51"/>
    </location>
</feature>
<feature type="compositionally biased region" description="Polar residues" evidence="1">
    <location>
        <begin position="435"/>
        <end position="464"/>
    </location>
</feature>
<feature type="compositionally biased region" description="Polar residues" evidence="1">
    <location>
        <begin position="227"/>
        <end position="244"/>
    </location>
</feature>
<reference evidence="2 3" key="1">
    <citation type="journal article" date="2014" name="PLoS ONE">
        <title>De novo Genome Assembly of the Fungal Plant Pathogen Pyrenophora semeniperda.</title>
        <authorList>
            <person name="Soliai M.M."/>
            <person name="Meyer S.E."/>
            <person name="Udall J.A."/>
            <person name="Elzinga D.E."/>
            <person name="Hermansen R.A."/>
            <person name="Bodily P.M."/>
            <person name="Hart A.A."/>
            <person name="Coleman C.E."/>
        </authorList>
    </citation>
    <scope>NUCLEOTIDE SEQUENCE [LARGE SCALE GENOMIC DNA]</scope>
    <source>
        <strain evidence="2 3">CCB06</strain>
        <tissue evidence="2">Mycelium</tissue>
    </source>
</reference>
<dbReference type="PANTHER" id="PTHR28186">
    <property type="entry name" value="MEIOTICALLY UP-REGULATED GENE 9 PROTEIN"/>
    <property type="match status" value="1"/>
</dbReference>
<dbReference type="Proteomes" id="UP000265663">
    <property type="component" value="Unassembled WGS sequence"/>
</dbReference>
<feature type="region of interest" description="Disordered" evidence="1">
    <location>
        <begin position="297"/>
        <end position="513"/>
    </location>
</feature>
<dbReference type="InterPro" id="IPR018809">
    <property type="entry name" value="DUF2406"/>
</dbReference>
<keyword evidence="3" id="KW-1185">Reference proteome</keyword>